<dbReference type="SUPFAM" id="SSF52540">
    <property type="entry name" value="P-loop containing nucleoside triphosphate hydrolases"/>
    <property type="match status" value="1"/>
</dbReference>
<dbReference type="GO" id="GO:0005634">
    <property type="term" value="C:nucleus"/>
    <property type="evidence" value="ECO:0000318"/>
    <property type="project" value="GO_Central"/>
</dbReference>
<evidence type="ECO:0000259" key="5">
    <source>
        <dbReference type="Pfam" id="PF13872"/>
    </source>
</evidence>
<dbReference type="Proteomes" id="UP000000305">
    <property type="component" value="Unassembled WGS sequence"/>
</dbReference>
<evidence type="ECO:0000256" key="3">
    <source>
        <dbReference type="ARBA" id="ARBA00023163"/>
    </source>
</evidence>
<dbReference type="HOGENOM" id="CLU_025842_0_0_1"/>
<dbReference type="Pfam" id="PF13872">
    <property type="entry name" value="AAA_34"/>
    <property type="match status" value="1"/>
</dbReference>
<name>E9HIF3_DAPPU</name>
<dbReference type="eggNOG" id="KOG1513">
    <property type="taxonomic scope" value="Eukaryota"/>
</dbReference>
<dbReference type="STRING" id="6669.E9HIF3"/>
<dbReference type="PhylomeDB" id="E9HIF3"/>
<dbReference type="InterPro" id="IPR027417">
    <property type="entry name" value="P-loop_NTPase"/>
</dbReference>
<dbReference type="EMBL" id="GL732654">
    <property type="protein sequence ID" value="EFX68492.1"/>
    <property type="molecule type" value="Genomic_DNA"/>
</dbReference>
<dbReference type="InterPro" id="IPR026741">
    <property type="entry name" value="SNO"/>
</dbReference>
<accession>E9HIF3</accession>
<evidence type="ECO:0000313" key="6">
    <source>
        <dbReference type="EMBL" id="EFX68492.1"/>
    </source>
</evidence>
<sequence length="433" mass="48799">MASTQSPGPSSRSSRGTPSPSPARRRFFSGENVVNPNTFSYYATFHPERVVETASLASVAPPHASYNLHLPEKTIENSSLSPLQLETIKYACKQNDKILPDGSRAGFFIGDGTGIGKGRMIAGIVFENHQKGRKKAIWVSASSALKYDAERDLRDIGADSIPVYALKEMQYGNISAEIKDGVLFSTYSSLMRESKFGGECNTRFSQLIQWCGEDFDGVIVLDECHRAKNIFSTGSTQPTKTGLRVLELQKKLLNARVIYASATGASEPRHMAYMVRLGLWGKGTPFKKLIDFIEAIEKRGLAALEILAMEMKHRGMILYIARQLSFNEATFKVERITLSPEFREVYDASVRLWVQLLNNFTEAVELVKADKSMKQTMLTQFWASHQNFFKYMCNAAKLKRTVEVASEGSQMRKMRGYWLKFHRRGDYSRQKTK</sequence>
<evidence type="ECO:0000256" key="4">
    <source>
        <dbReference type="SAM" id="MobiDB-lite"/>
    </source>
</evidence>
<proteinExistence type="inferred from homology"/>
<dbReference type="InParanoid" id="E9HIF3"/>
<dbReference type="GO" id="GO:0042393">
    <property type="term" value="F:histone binding"/>
    <property type="evidence" value="ECO:0000318"/>
    <property type="project" value="GO_Central"/>
</dbReference>
<dbReference type="GO" id="GO:0006355">
    <property type="term" value="P:regulation of DNA-templated transcription"/>
    <property type="evidence" value="ECO:0000318"/>
    <property type="project" value="GO_Central"/>
</dbReference>
<keyword evidence="3" id="KW-0804">Transcription</keyword>
<dbReference type="Gene3D" id="3.40.50.300">
    <property type="entry name" value="P-loop containing nucleotide triphosphate hydrolases"/>
    <property type="match status" value="1"/>
</dbReference>
<evidence type="ECO:0000313" key="7">
    <source>
        <dbReference type="Proteomes" id="UP000000305"/>
    </source>
</evidence>
<organism evidence="6 7">
    <name type="scientific">Daphnia pulex</name>
    <name type="common">Water flea</name>
    <dbReference type="NCBI Taxonomy" id="6669"/>
    <lineage>
        <taxon>Eukaryota</taxon>
        <taxon>Metazoa</taxon>
        <taxon>Ecdysozoa</taxon>
        <taxon>Arthropoda</taxon>
        <taxon>Crustacea</taxon>
        <taxon>Branchiopoda</taxon>
        <taxon>Diplostraca</taxon>
        <taxon>Cladocera</taxon>
        <taxon>Anomopoda</taxon>
        <taxon>Daphniidae</taxon>
        <taxon>Daphnia</taxon>
    </lineage>
</organism>
<feature type="domain" description="Strawberry notch AAA" evidence="5">
    <location>
        <begin position="46"/>
        <end position="348"/>
    </location>
</feature>
<dbReference type="OrthoDB" id="421838at2759"/>
<dbReference type="GO" id="GO:0031490">
    <property type="term" value="F:chromatin DNA binding"/>
    <property type="evidence" value="ECO:0000318"/>
    <property type="project" value="GO_Central"/>
</dbReference>
<evidence type="ECO:0000256" key="1">
    <source>
        <dbReference type="ARBA" id="ARBA00006992"/>
    </source>
</evidence>
<comment type="similarity">
    <text evidence="1">Belongs to the SBNO family.</text>
</comment>
<reference evidence="6 7" key="1">
    <citation type="journal article" date="2011" name="Science">
        <title>The ecoresponsive genome of Daphnia pulex.</title>
        <authorList>
            <person name="Colbourne J.K."/>
            <person name="Pfrender M.E."/>
            <person name="Gilbert D."/>
            <person name="Thomas W.K."/>
            <person name="Tucker A."/>
            <person name="Oakley T.H."/>
            <person name="Tokishita S."/>
            <person name="Aerts A."/>
            <person name="Arnold G.J."/>
            <person name="Basu M.K."/>
            <person name="Bauer D.J."/>
            <person name="Caceres C.E."/>
            <person name="Carmel L."/>
            <person name="Casola C."/>
            <person name="Choi J.H."/>
            <person name="Detter J.C."/>
            <person name="Dong Q."/>
            <person name="Dusheyko S."/>
            <person name="Eads B.D."/>
            <person name="Frohlich T."/>
            <person name="Geiler-Samerotte K.A."/>
            <person name="Gerlach D."/>
            <person name="Hatcher P."/>
            <person name="Jogdeo S."/>
            <person name="Krijgsveld J."/>
            <person name="Kriventseva E.V."/>
            <person name="Kultz D."/>
            <person name="Laforsch C."/>
            <person name="Lindquist E."/>
            <person name="Lopez J."/>
            <person name="Manak J.R."/>
            <person name="Muller J."/>
            <person name="Pangilinan J."/>
            <person name="Patwardhan R.P."/>
            <person name="Pitluck S."/>
            <person name="Pritham E.J."/>
            <person name="Rechtsteiner A."/>
            <person name="Rho M."/>
            <person name="Rogozin I.B."/>
            <person name="Sakarya O."/>
            <person name="Salamov A."/>
            <person name="Schaack S."/>
            <person name="Shapiro H."/>
            <person name="Shiga Y."/>
            <person name="Skalitzky C."/>
            <person name="Smith Z."/>
            <person name="Souvorov A."/>
            <person name="Sung W."/>
            <person name="Tang Z."/>
            <person name="Tsuchiya D."/>
            <person name="Tu H."/>
            <person name="Vos H."/>
            <person name="Wang M."/>
            <person name="Wolf Y.I."/>
            <person name="Yamagata H."/>
            <person name="Yamada T."/>
            <person name="Ye Y."/>
            <person name="Shaw J.R."/>
            <person name="Andrews J."/>
            <person name="Crease T.J."/>
            <person name="Tang H."/>
            <person name="Lucas S.M."/>
            <person name="Robertson H.M."/>
            <person name="Bork P."/>
            <person name="Koonin E.V."/>
            <person name="Zdobnov E.M."/>
            <person name="Grigoriev I.V."/>
            <person name="Lynch M."/>
            <person name="Boore J.L."/>
        </authorList>
    </citation>
    <scope>NUCLEOTIDE SEQUENCE [LARGE SCALE GENOMIC DNA]</scope>
</reference>
<evidence type="ECO:0000256" key="2">
    <source>
        <dbReference type="ARBA" id="ARBA00023015"/>
    </source>
</evidence>
<dbReference type="PANTHER" id="PTHR12706:SF30">
    <property type="entry name" value="PROTEIN STRAWBERRY NOTCH-RELATED"/>
    <property type="match status" value="1"/>
</dbReference>
<feature type="compositionally biased region" description="Low complexity" evidence="4">
    <location>
        <begin position="1"/>
        <end position="18"/>
    </location>
</feature>
<dbReference type="FunFam" id="3.40.50.300:FF:000342">
    <property type="entry name" value="Protein strawberry notch homolog 2"/>
    <property type="match status" value="1"/>
</dbReference>
<feature type="region of interest" description="Disordered" evidence="4">
    <location>
        <begin position="1"/>
        <end position="27"/>
    </location>
</feature>
<dbReference type="PANTHER" id="PTHR12706">
    <property type="entry name" value="STRAWBERRY NOTCH-RELATED"/>
    <property type="match status" value="1"/>
</dbReference>
<keyword evidence="7" id="KW-1185">Reference proteome</keyword>
<protein>
    <recommendedName>
        <fullName evidence="5">Strawberry notch AAA domain-containing protein</fullName>
    </recommendedName>
</protein>
<dbReference type="AlphaFoldDB" id="E9HIF3"/>
<gene>
    <name evidence="6" type="ORF">DAPPUDRAFT_114525</name>
</gene>
<dbReference type="KEGG" id="dpx:DAPPUDRAFT_114525"/>
<keyword evidence="2" id="KW-0805">Transcription regulation</keyword>
<dbReference type="InterPro" id="IPR039187">
    <property type="entry name" value="SNO_AAA"/>
</dbReference>